<evidence type="ECO:0000256" key="2">
    <source>
        <dbReference type="ARBA" id="ARBA00022448"/>
    </source>
</evidence>
<comment type="function">
    <text evidence="10 11">F(1)F(0) ATP synthase produces ATP from ADP in the presence of a proton or sodium gradient. F-type ATPases consist of two structural domains, F(1) containing the extramembraneous catalytic core and F(0) containing the membrane proton channel, linked together by a central stalk and a peripheral stalk. During catalysis, ATP synthesis in the catalytic domain of F(1) is coupled via a rotary mechanism of the central stalk subunits to proton translocation.</text>
</comment>
<dbReference type="Pfam" id="PF00430">
    <property type="entry name" value="ATP-synt_B"/>
    <property type="match status" value="1"/>
</dbReference>
<comment type="subcellular location">
    <subcellularLocation>
        <location evidence="1">Membrane</location>
        <topology evidence="1">Single-pass membrane protein</topology>
    </subcellularLocation>
    <subcellularLocation>
        <location evidence="11">Plastid</location>
        <location evidence="11">Chloroplast thylakoid membrane</location>
        <topology evidence="11">Single-pass membrane protein</topology>
    </subcellularLocation>
</comment>
<dbReference type="PANTHER" id="PTHR34264">
    <property type="entry name" value="ATP SYNTHASE SUBUNIT B, CHLOROPLASTIC"/>
    <property type="match status" value="1"/>
</dbReference>
<name>A0A088CKG5_9CHLO</name>
<comment type="miscellaneous">
    <text evidence="11">In plastids the F-type ATPase is also known as CF(1)CF(0).</text>
</comment>
<comment type="function">
    <text evidence="11">Component of the F(0) channel, it forms part of the peripheral stalk, linking F(1) to F(0).</text>
</comment>
<keyword evidence="3 11" id="KW-0138">CF(0)</keyword>
<evidence type="ECO:0000256" key="6">
    <source>
        <dbReference type="ARBA" id="ARBA00022989"/>
    </source>
</evidence>
<evidence type="ECO:0000256" key="3">
    <source>
        <dbReference type="ARBA" id="ARBA00022547"/>
    </source>
</evidence>
<keyword evidence="11" id="KW-0793">Thylakoid</keyword>
<sequence>MGIELNLNIFETNLINLGIVLSVVFLVIVDAFKAALSERKDGIVTALNEANERYEEAQNRLSAAVALLDEAKEKAQSIQKAAPASALKEKESIQAQYALEEDRMNQKFDNDSTLAGARLSKTLYNHMVHTSISKARTYLVTHVNQVGQNASLSKVVDLIDSEKEVALA</sequence>
<evidence type="ECO:0000256" key="9">
    <source>
        <dbReference type="ARBA" id="ARBA00023310"/>
    </source>
</evidence>
<evidence type="ECO:0000256" key="12">
    <source>
        <dbReference type="RuleBase" id="RU003848"/>
    </source>
</evidence>
<proteinExistence type="inferred from homology"/>
<evidence type="ECO:0000256" key="1">
    <source>
        <dbReference type="ARBA" id="ARBA00004167"/>
    </source>
</evidence>
<keyword evidence="9 11" id="KW-0066">ATP synthesis</keyword>
<protein>
    <recommendedName>
        <fullName evidence="11">ATP synthase subunit b, chloroplastic</fullName>
    </recommendedName>
    <alternativeName>
        <fullName evidence="11">ATP synthase F(0) sector subunit b</fullName>
    </alternativeName>
    <alternativeName>
        <fullName evidence="11">ATPase subunit I</fullName>
    </alternativeName>
</protein>
<gene>
    <name evidence="11 14" type="primary">atpF</name>
</gene>
<evidence type="ECO:0000256" key="7">
    <source>
        <dbReference type="ARBA" id="ARBA00023065"/>
    </source>
</evidence>
<evidence type="ECO:0000256" key="8">
    <source>
        <dbReference type="ARBA" id="ARBA00023136"/>
    </source>
</evidence>
<keyword evidence="5 11" id="KW-0375">Hydrogen ion transport</keyword>
<reference evidence="14" key="1">
    <citation type="journal article" date="2014" name="BMC Genomics">
        <title>Six newly sequenced chloroplast genomes from prasinophyte green algae provide insights into the relationships among prasinophyte lineages and the diversity of streamlined genome architecture in picoplanktonic species.</title>
        <authorList>
            <person name="Lemieux C."/>
            <person name="Otis C."/>
            <person name="Turmel M."/>
        </authorList>
    </citation>
    <scope>NUCLEOTIDE SEQUENCE</scope>
</reference>
<evidence type="ECO:0000256" key="13">
    <source>
        <dbReference type="SAM" id="Coils"/>
    </source>
</evidence>
<accession>A0A088CKG5</accession>
<dbReference type="GO" id="GO:0045259">
    <property type="term" value="C:proton-transporting ATP synthase complex"/>
    <property type="evidence" value="ECO:0007669"/>
    <property type="project" value="UniProtKB-KW"/>
</dbReference>
<dbReference type="EMBL" id="KJ746601">
    <property type="protein sequence ID" value="AID67754.1"/>
    <property type="molecule type" value="Genomic_DNA"/>
</dbReference>
<comment type="similarity">
    <text evidence="11 12">Belongs to the ATPase B chain family.</text>
</comment>
<geneLocation type="chloroplast" evidence="14"/>
<keyword evidence="14" id="KW-0934">Plastid</keyword>
<dbReference type="GO" id="GO:0046933">
    <property type="term" value="F:proton-transporting ATP synthase activity, rotational mechanism"/>
    <property type="evidence" value="ECO:0007669"/>
    <property type="project" value="UniProtKB-UniRule"/>
</dbReference>
<evidence type="ECO:0000256" key="11">
    <source>
        <dbReference type="HAMAP-Rule" id="MF_01398"/>
    </source>
</evidence>
<keyword evidence="4 11" id="KW-0812">Transmembrane</keyword>
<keyword evidence="6 11" id="KW-1133">Transmembrane helix</keyword>
<keyword evidence="7 11" id="KW-0406">Ion transport</keyword>
<keyword evidence="2 11" id="KW-0813">Transport</keyword>
<keyword evidence="14" id="KW-0150">Chloroplast</keyword>
<evidence type="ECO:0000256" key="10">
    <source>
        <dbReference type="ARBA" id="ARBA00025198"/>
    </source>
</evidence>
<comment type="subunit">
    <text evidence="11">F-type ATPases have 2 components, F(1) - the catalytic core - and F(0) - the membrane proton channel. F(1) has five subunits: alpha(3), beta(3), gamma(1), delta(1), epsilon(1). F(0) has four main subunits: a(1), b(1), b'(1) and c(10-14). The alpha and beta chains form an alternating ring which encloses part of the gamma chain. F(1) is attached to F(0) by a central stalk formed by the gamma and epsilon chains, while a peripheral stalk is formed by the delta, b and b' chains.</text>
</comment>
<feature type="coiled-coil region" evidence="13">
    <location>
        <begin position="40"/>
        <end position="81"/>
    </location>
</feature>
<feature type="transmembrane region" description="Helical" evidence="11">
    <location>
        <begin position="14"/>
        <end position="32"/>
    </location>
</feature>
<keyword evidence="8 11" id="KW-0472">Membrane</keyword>
<evidence type="ECO:0000256" key="4">
    <source>
        <dbReference type="ARBA" id="ARBA00022692"/>
    </source>
</evidence>
<dbReference type="CDD" id="cd06503">
    <property type="entry name" value="ATP-synt_Fo_b"/>
    <property type="match status" value="1"/>
</dbReference>
<dbReference type="PANTHER" id="PTHR34264:SF3">
    <property type="entry name" value="ATP SYNTHASE SUBUNIT B, CHLOROPLASTIC"/>
    <property type="match status" value="1"/>
</dbReference>
<dbReference type="GO" id="GO:0009535">
    <property type="term" value="C:chloroplast thylakoid membrane"/>
    <property type="evidence" value="ECO:0007669"/>
    <property type="project" value="UniProtKB-SubCell"/>
</dbReference>
<dbReference type="HAMAP" id="MF_01398">
    <property type="entry name" value="ATP_synth_b_bprime"/>
    <property type="match status" value="1"/>
</dbReference>
<evidence type="ECO:0000256" key="5">
    <source>
        <dbReference type="ARBA" id="ARBA00022781"/>
    </source>
</evidence>
<organism evidence="14">
    <name type="scientific">Chloropicon primus</name>
    <dbReference type="NCBI Taxonomy" id="1764295"/>
    <lineage>
        <taxon>Eukaryota</taxon>
        <taxon>Viridiplantae</taxon>
        <taxon>Chlorophyta</taxon>
        <taxon>Chloropicophyceae</taxon>
        <taxon>Chloropicales</taxon>
        <taxon>Chloropicaceae</taxon>
        <taxon>Chloropicon</taxon>
    </lineage>
</organism>
<keyword evidence="13" id="KW-0175">Coiled coil</keyword>
<dbReference type="InterPro" id="IPR002146">
    <property type="entry name" value="ATP_synth_b/b'su_bac/chlpt"/>
</dbReference>
<evidence type="ECO:0000313" key="14">
    <source>
        <dbReference type="EMBL" id="AID67754.1"/>
    </source>
</evidence>
<dbReference type="AlphaFoldDB" id="A0A088CKG5"/>